<dbReference type="Pfam" id="PF13349">
    <property type="entry name" value="DUF4097"/>
    <property type="match status" value="1"/>
</dbReference>
<dbReference type="AlphaFoldDB" id="A0AAX3UCG4"/>
<dbReference type="RefSeq" id="WP_013854943.1">
    <property type="nucleotide sequence ID" value="NZ_CP123735.1"/>
</dbReference>
<evidence type="ECO:0000313" key="2">
    <source>
        <dbReference type="EMBL" id="SDA69905.1"/>
    </source>
</evidence>
<protein>
    <submittedName>
        <fullName evidence="2">Adhesin</fullName>
    </submittedName>
    <submittedName>
        <fullName evidence="3">DUF4097 family beta strand repeat-containing protein</fullName>
    </submittedName>
</protein>
<evidence type="ECO:0000259" key="1">
    <source>
        <dbReference type="Pfam" id="PF13349"/>
    </source>
</evidence>
<name>A0AAX3UCG4_9LACO</name>
<dbReference type="EMBL" id="FMXC01000047">
    <property type="protein sequence ID" value="SDA69905.1"/>
    <property type="molecule type" value="Genomic_DNA"/>
</dbReference>
<feature type="domain" description="DUF4097" evidence="1">
    <location>
        <begin position="45"/>
        <end position="240"/>
    </location>
</feature>
<reference evidence="2 4" key="1">
    <citation type="submission" date="2016-10" db="EMBL/GenBank/DDBJ databases">
        <authorList>
            <person name="Varghese N."/>
            <person name="Submissions S."/>
        </authorList>
    </citation>
    <scope>NUCLEOTIDE SEQUENCE [LARGE SCALE GENOMIC DNA]</scope>
    <source>
        <strain evidence="2 4">ATCC 43761</strain>
    </source>
</reference>
<gene>
    <name evidence="3" type="ORF">QEJ78_08340</name>
    <name evidence="2" type="ORF">SAMN02983011_02248</name>
</gene>
<sequence length="242" mass="26904">MKKRSFLITLLFTILITLSGCRFIPHHYTNLGPTIKETMTWQNFNKIDANVNLLDFNLQASNHPKVVYHGGKKIKPLVKVRDGKLIIRNHHHFSININSSEDNYLTIYLPKKQLTKIKVNTDDGDITSYGKVNAKKLALHSDDGDINANSFNVVNGSISSDDGDVQIDQLSSVTGFKATSSDGDISIKKCNASGVDLNSDNGDVTYRRHNYNDDDGGSYQHNLHSKNVLTANSDDGDIRVNN</sequence>
<dbReference type="PROSITE" id="PS51257">
    <property type="entry name" value="PROKAR_LIPOPROTEIN"/>
    <property type="match status" value="1"/>
</dbReference>
<organism evidence="3 5">
    <name type="scientific">Lactobacillus kefiranofaciens</name>
    <dbReference type="NCBI Taxonomy" id="267818"/>
    <lineage>
        <taxon>Bacteria</taxon>
        <taxon>Bacillati</taxon>
        <taxon>Bacillota</taxon>
        <taxon>Bacilli</taxon>
        <taxon>Lactobacillales</taxon>
        <taxon>Lactobacillaceae</taxon>
        <taxon>Lactobacillus</taxon>
    </lineage>
</organism>
<proteinExistence type="predicted"/>
<dbReference type="EMBL" id="CP123735">
    <property type="protein sequence ID" value="WGO85371.1"/>
    <property type="molecule type" value="Genomic_DNA"/>
</dbReference>
<keyword evidence="4" id="KW-1185">Reference proteome</keyword>
<dbReference type="InterPro" id="IPR025164">
    <property type="entry name" value="Toastrack_DUF4097"/>
</dbReference>
<accession>A0AAX3UCG4</accession>
<dbReference type="Proteomes" id="UP001242513">
    <property type="component" value="Chromosome"/>
</dbReference>
<dbReference type="Proteomes" id="UP000181860">
    <property type="component" value="Unassembled WGS sequence"/>
</dbReference>
<reference evidence="3" key="2">
    <citation type="journal article" date="2022" name="Food Funct.">
        <title>Lactobacillus kefiranofaciens ZW18 from Kefir enhances the anti-tumor effect of anti-programmed cell death 1 (PD-1) immunotherapy by modulating the gut microbiota.</title>
        <authorList>
            <person name="Zhao J."/>
            <person name="Wang Y."/>
            <person name="Wang J."/>
            <person name="Lv M."/>
            <person name="Zhou C."/>
            <person name="Jia L."/>
            <person name="Geng W."/>
        </authorList>
    </citation>
    <scope>NUCLEOTIDE SEQUENCE</scope>
    <source>
        <strain evidence="3">ZW18</strain>
    </source>
</reference>
<reference evidence="3" key="3">
    <citation type="submission" date="2023-04" db="EMBL/GenBank/DDBJ databases">
        <authorList>
            <person name="Wang Y."/>
        </authorList>
    </citation>
    <scope>NUCLEOTIDE SEQUENCE</scope>
    <source>
        <strain evidence="3">ZW18</strain>
    </source>
</reference>
<evidence type="ECO:0000313" key="3">
    <source>
        <dbReference type="EMBL" id="WGO85371.1"/>
    </source>
</evidence>
<evidence type="ECO:0000313" key="4">
    <source>
        <dbReference type="Proteomes" id="UP000181860"/>
    </source>
</evidence>
<evidence type="ECO:0000313" key="5">
    <source>
        <dbReference type="Proteomes" id="UP001242513"/>
    </source>
</evidence>